<dbReference type="PANTHER" id="PTHR33594">
    <property type="entry name" value="SUPERFAMILY HYDROLASE, PUTATIVE (AFU_ORTHOLOGUE AFUA_1G03035)-RELATED"/>
    <property type="match status" value="1"/>
</dbReference>
<dbReference type="Gene3D" id="1.20.58.1910">
    <property type="match status" value="1"/>
</dbReference>
<accession>A0AAD4II80</accession>
<proteinExistence type="predicted"/>
<comment type="caution">
    <text evidence="1">The sequence shown here is derived from an EMBL/GenBank/DDBJ whole genome shotgun (WGS) entry which is preliminary data.</text>
</comment>
<dbReference type="CDD" id="cd00077">
    <property type="entry name" value="HDc"/>
    <property type="match status" value="1"/>
</dbReference>
<evidence type="ECO:0008006" key="3">
    <source>
        <dbReference type="Google" id="ProtNLM"/>
    </source>
</evidence>
<organism evidence="1 2">
    <name type="scientific">Alternaria panax</name>
    <dbReference type="NCBI Taxonomy" id="48097"/>
    <lineage>
        <taxon>Eukaryota</taxon>
        <taxon>Fungi</taxon>
        <taxon>Dikarya</taxon>
        <taxon>Ascomycota</taxon>
        <taxon>Pezizomycotina</taxon>
        <taxon>Dothideomycetes</taxon>
        <taxon>Pleosporomycetidae</taxon>
        <taxon>Pleosporales</taxon>
        <taxon>Pleosporineae</taxon>
        <taxon>Pleosporaceae</taxon>
        <taxon>Alternaria</taxon>
        <taxon>Alternaria sect. Panax</taxon>
    </lineage>
</organism>
<protein>
    <recommendedName>
        <fullName evidence="3">HD/PDEase domain-containing protein</fullName>
    </recommendedName>
</protein>
<sequence>MRLFSSVVPRRFYSSKTAEKLTSTPKRRPTVAFAKLSSAPIADALELSVSYAKMGTLTEALPKPSRASGSISTAVKSIEVKYPLFNMDALGIKPKDREWFTAVNLAVRTHMNKLDASHNYEHIRRVVSNAAYILEEEKKQHQWARDLDHTAIWITCMTHDIGDKKYGTKGGQSCHMITVRNFLNSLGCSSDICMEASLLAPRVSFTAEMLDEAHVGYVADEWPTLRIVQDADRLDGLGAIGVGRLFVYGGANKARRQGSIDSGIELIEQRFKHYSRLMKTETGRKMAEERYKWMVEDFVRRWKVEANTSNV</sequence>
<dbReference type="PANTHER" id="PTHR33594:SF1">
    <property type="entry name" value="HD_PDEASE DOMAIN-CONTAINING PROTEIN"/>
    <property type="match status" value="1"/>
</dbReference>
<dbReference type="AlphaFoldDB" id="A0AAD4II80"/>
<evidence type="ECO:0000313" key="2">
    <source>
        <dbReference type="Proteomes" id="UP001199106"/>
    </source>
</evidence>
<reference evidence="1" key="1">
    <citation type="submission" date="2021-07" db="EMBL/GenBank/DDBJ databases">
        <title>Genome Resource of American Ginseng Black Spot Pathogen Alternaria panax.</title>
        <authorList>
            <person name="Qiu C."/>
            <person name="Wang W."/>
            <person name="Liu Z."/>
        </authorList>
    </citation>
    <scope>NUCLEOTIDE SEQUENCE</scope>
    <source>
        <strain evidence="1">BNCC115425</strain>
    </source>
</reference>
<dbReference type="Gene3D" id="1.10.472.50">
    <property type="entry name" value="HD-domain/PDEase-like"/>
    <property type="match status" value="1"/>
</dbReference>
<dbReference type="EMBL" id="JAANER010000001">
    <property type="protein sequence ID" value="KAG9194953.1"/>
    <property type="molecule type" value="Genomic_DNA"/>
</dbReference>
<dbReference type="SUPFAM" id="SSF109604">
    <property type="entry name" value="HD-domain/PDEase-like"/>
    <property type="match status" value="1"/>
</dbReference>
<gene>
    <name evidence="1" type="ORF">G6011_00073</name>
</gene>
<name>A0AAD4II80_9PLEO</name>
<evidence type="ECO:0000313" key="1">
    <source>
        <dbReference type="EMBL" id="KAG9194953.1"/>
    </source>
</evidence>
<dbReference type="Proteomes" id="UP001199106">
    <property type="component" value="Unassembled WGS sequence"/>
</dbReference>
<keyword evidence="2" id="KW-1185">Reference proteome</keyword>
<dbReference type="InterPro" id="IPR003607">
    <property type="entry name" value="HD/PDEase_dom"/>
</dbReference>